<keyword evidence="2" id="KW-1185">Reference proteome</keyword>
<protein>
    <submittedName>
        <fullName evidence="1">Uncharacterized protein</fullName>
    </submittedName>
</protein>
<name>U4LWX4_PYROM</name>
<accession>U4LWX4</accession>
<dbReference type="AlphaFoldDB" id="U4LWX4"/>
<reference evidence="1 2" key="1">
    <citation type="journal article" date="2013" name="PLoS Genet.">
        <title>The genome and development-dependent transcriptomes of Pyronema confluens: a window into fungal evolution.</title>
        <authorList>
            <person name="Traeger S."/>
            <person name="Altegoer F."/>
            <person name="Freitag M."/>
            <person name="Gabaldon T."/>
            <person name="Kempken F."/>
            <person name="Kumar A."/>
            <person name="Marcet-Houben M."/>
            <person name="Poggeler S."/>
            <person name="Stajich J.E."/>
            <person name="Nowrousian M."/>
        </authorList>
    </citation>
    <scope>NUCLEOTIDE SEQUENCE [LARGE SCALE GENOMIC DNA]</scope>
    <source>
        <strain evidence="2">CBS 100304</strain>
        <tissue evidence="1">Vegetative mycelium</tissue>
    </source>
</reference>
<organism evidence="1 2">
    <name type="scientific">Pyronema omphalodes (strain CBS 100304)</name>
    <name type="common">Pyronema confluens</name>
    <dbReference type="NCBI Taxonomy" id="1076935"/>
    <lineage>
        <taxon>Eukaryota</taxon>
        <taxon>Fungi</taxon>
        <taxon>Dikarya</taxon>
        <taxon>Ascomycota</taxon>
        <taxon>Pezizomycotina</taxon>
        <taxon>Pezizomycetes</taxon>
        <taxon>Pezizales</taxon>
        <taxon>Pyronemataceae</taxon>
        <taxon>Pyronema</taxon>
    </lineage>
</organism>
<dbReference type="Proteomes" id="UP000018144">
    <property type="component" value="Unassembled WGS sequence"/>
</dbReference>
<dbReference type="EMBL" id="HF936305">
    <property type="protein sequence ID" value="CCX34128.1"/>
    <property type="molecule type" value="Genomic_DNA"/>
</dbReference>
<proteinExistence type="predicted"/>
<evidence type="ECO:0000313" key="2">
    <source>
        <dbReference type="Proteomes" id="UP000018144"/>
    </source>
</evidence>
<sequence>MMNSDNVPDVRCRLVIKWRSRYCALPTVR</sequence>
<evidence type="ECO:0000313" key="1">
    <source>
        <dbReference type="EMBL" id="CCX34128.1"/>
    </source>
</evidence>
<gene>
    <name evidence="1" type="ORF">PCON_02628</name>
</gene>